<keyword evidence="3" id="KW-1185">Reference proteome</keyword>
<name>A0A3L9MCD5_9FLAO</name>
<protein>
    <recommendedName>
        <fullName evidence="4">T9SS C-terminal target domain-containing protein</fullName>
    </recommendedName>
</protein>
<organism evidence="2 3">
    <name type="scientific">Faecalibacter macacae</name>
    <dbReference type="NCBI Taxonomy" id="1859289"/>
    <lineage>
        <taxon>Bacteria</taxon>
        <taxon>Pseudomonadati</taxon>
        <taxon>Bacteroidota</taxon>
        <taxon>Flavobacteriia</taxon>
        <taxon>Flavobacteriales</taxon>
        <taxon>Weeksellaceae</taxon>
        <taxon>Faecalibacter</taxon>
    </lineage>
</organism>
<dbReference type="OrthoDB" id="1426631at2"/>
<reference evidence="2 3" key="1">
    <citation type="submission" date="2018-10" db="EMBL/GenBank/DDBJ databases">
        <authorList>
            <person name="Chen X."/>
        </authorList>
    </citation>
    <scope>NUCLEOTIDE SEQUENCE [LARGE SCALE GENOMIC DNA]</scope>
    <source>
        <strain evidence="2 3">YIM 102668</strain>
    </source>
</reference>
<evidence type="ECO:0000256" key="1">
    <source>
        <dbReference type="SAM" id="SignalP"/>
    </source>
</evidence>
<accession>A0A3L9MCD5</accession>
<dbReference type="Proteomes" id="UP000275348">
    <property type="component" value="Unassembled WGS sequence"/>
</dbReference>
<sequence>MKSLFPKLIVILGLISFQFTEAQYKITDSIFFETTNISKLTTNSIGDLHLILNEKELLKINKQKQIKRYPLNKIVTKIDTNLSLKTSLVYNYQELEILDDNLNPIQDRINLNKYEIFPSAISISDSQLLWYFDPIELRLIQWNYQLKSVVNKSNMLFFKEGDSTIEDIYQIKNRLFLKSQNWIYEFDFFGNFKTSIHLKKHIKYCFSESFIHLLDEQNITTINLLNNEISIADNFFNVKDFTMSGDQLFVIKNKGLYIYTRIN</sequence>
<dbReference type="EMBL" id="RDOJ01000006">
    <property type="protein sequence ID" value="RLZ10668.1"/>
    <property type="molecule type" value="Genomic_DNA"/>
</dbReference>
<evidence type="ECO:0000313" key="2">
    <source>
        <dbReference type="EMBL" id="RLZ10668.1"/>
    </source>
</evidence>
<dbReference type="AlphaFoldDB" id="A0A3L9MCD5"/>
<feature type="chain" id="PRO_5018007298" description="T9SS C-terminal target domain-containing protein" evidence="1">
    <location>
        <begin position="23"/>
        <end position="263"/>
    </location>
</feature>
<evidence type="ECO:0008006" key="4">
    <source>
        <dbReference type="Google" id="ProtNLM"/>
    </source>
</evidence>
<proteinExistence type="predicted"/>
<comment type="caution">
    <text evidence="2">The sequence shown here is derived from an EMBL/GenBank/DDBJ whole genome shotgun (WGS) entry which is preliminary data.</text>
</comment>
<keyword evidence="1" id="KW-0732">Signal</keyword>
<feature type="signal peptide" evidence="1">
    <location>
        <begin position="1"/>
        <end position="22"/>
    </location>
</feature>
<dbReference type="RefSeq" id="WP_121934253.1">
    <property type="nucleotide sequence ID" value="NZ_RDOJ01000006.1"/>
</dbReference>
<evidence type="ECO:0000313" key="3">
    <source>
        <dbReference type="Proteomes" id="UP000275348"/>
    </source>
</evidence>
<gene>
    <name evidence="2" type="ORF">EAH69_05860</name>
</gene>